<dbReference type="CDD" id="cd03440">
    <property type="entry name" value="hot_dog"/>
    <property type="match status" value="1"/>
</dbReference>
<protein>
    <submittedName>
        <fullName evidence="5">Thioesterase family protein</fullName>
    </submittedName>
</protein>
<feature type="active site" evidence="1">
    <location>
        <position position="31"/>
    </location>
</feature>
<dbReference type="Proteomes" id="UP000469440">
    <property type="component" value="Unassembled WGS sequence"/>
</dbReference>
<dbReference type="Gene3D" id="3.10.129.10">
    <property type="entry name" value="Hotdog Thioesterase"/>
    <property type="match status" value="1"/>
</dbReference>
<dbReference type="OrthoDB" id="6902891at2"/>
<organism evidence="4 6">
    <name type="scientific">Caproicibacter fermentans</name>
    <dbReference type="NCBI Taxonomy" id="2576756"/>
    <lineage>
        <taxon>Bacteria</taxon>
        <taxon>Bacillati</taxon>
        <taxon>Bacillota</taxon>
        <taxon>Clostridia</taxon>
        <taxon>Eubacteriales</taxon>
        <taxon>Acutalibacteraceae</taxon>
        <taxon>Caproicibacter</taxon>
    </lineage>
</organism>
<feature type="domain" description="Fluoroacetyl-CoA-specific thioesterase-like" evidence="3">
    <location>
        <begin position="12"/>
        <end position="114"/>
    </location>
</feature>
<dbReference type="InterPro" id="IPR029069">
    <property type="entry name" value="HotDog_dom_sf"/>
</dbReference>
<dbReference type="Pfam" id="PF22636">
    <property type="entry name" value="FlK"/>
    <property type="match status" value="1"/>
</dbReference>
<dbReference type="AlphaFoldDB" id="A0A6N8HYP4"/>
<feature type="active site" evidence="1">
    <location>
        <position position="39"/>
    </location>
</feature>
<feature type="binding site" evidence="2">
    <location>
        <position position="58"/>
    </location>
    <ligand>
        <name>CoA</name>
        <dbReference type="ChEBI" id="CHEBI:57287"/>
    </ligand>
</feature>
<feature type="binding site" evidence="2">
    <location>
        <position position="109"/>
    </location>
    <ligand>
        <name>substrate</name>
    </ligand>
</feature>
<dbReference type="EMBL" id="CP060286">
    <property type="protein sequence ID" value="QNK39446.1"/>
    <property type="molecule type" value="Genomic_DNA"/>
</dbReference>
<dbReference type="InterPro" id="IPR025540">
    <property type="entry name" value="FlK"/>
</dbReference>
<name>A0A6N8HYP4_9FIRM</name>
<dbReference type="InterPro" id="IPR054485">
    <property type="entry name" value="FlK-like_dom"/>
</dbReference>
<dbReference type="Proteomes" id="UP000515909">
    <property type="component" value="Chromosome"/>
</dbReference>
<evidence type="ECO:0000256" key="2">
    <source>
        <dbReference type="PIRSR" id="PIRSR014972-2"/>
    </source>
</evidence>
<keyword evidence="6" id="KW-1185">Reference proteome</keyword>
<dbReference type="EMBL" id="VWXL01000052">
    <property type="protein sequence ID" value="MVB10936.1"/>
    <property type="molecule type" value="Genomic_DNA"/>
</dbReference>
<evidence type="ECO:0000256" key="1">
    <source>
        <dbReference type="PIRSR" id="PIRSR014972-1"/>
    </source>
</evidence>
<gene>
    <name evidence="4" type="ORF">CAFE_16370</name>
    <name evidence="5" type="ORF">HCR03_11875</name>
</gene>
<proteinExistence type="predicted"/>
<accession>A0A6N8HYP4</accession>
<dbReference type="SUPFAM" id="SSF54637">
    <property type="entry name" value="Thioesterase/thiol ester dehydrase-isomerase"/>
    <property type="match status" value="1"/>
</dbReference>
<feature type="binding site" evidence="2">
    <location>
        <position position="58"/>
    </location>
    <ligand>
        <name>substrate</name>
    </ligand>
</feature>
<accession>A0A7G8T755</accession>
<feature type="active site" evidence="1">
    <location>
        <position position="65"/>
    </location>
</feature>
<reference evidence="5 7" key="2">
    <citation type="submission" date="2020-08" db="EMBL/GenBank/DDBJ databases">
        <title>The isolate Caproiciproducens sp. 7D4C2 produces n-caproate at mildly acidic conditions from hexoses: genome and rBOX comparison with related strains and chain-elongating bacteria.</title>
        <authorList>
            <person name="Esquivel-Elizondo S."/>
            <person name="Bagci C."/>
            <person name="Temovska M."/>
            <person name="Jeon B.S."/>
            <person name="Bessarab I."/>
            <person name="Williams R.B.H."/>
            <person name="Huson D.H."/>
            <person name="Angenent L.T."/>
        </authorList>
    </citation>
    <scope>NUCLEOTIDE SEQUENCE [LARGE SCALE GENOMIC DNA]</scope>
    <source>
        <strain evidence="5 7">7D4C2</strain>
    </source>
</reference>
<sequence length="130" mass="13930">MPDTRLTKEYAVTQELLASRMGSGALPVLATPAVSAFFENAAMELAAGFLADGETTVGSKITVEHLAPTAPGCAVTVTAELLEHEKRIFRFRLEARDNAGVIATGTHERVSVKSDRFLQKADQRKSAVAE</sequence>
<evidence type="ECO:0000259" key="3">
    <source>
        <dbReference type="Pfam" id="PF22636"/>
    </source>
</evidence>
<evidence type="ECO:0000313" key="4">
    <source>
        <dbReference type="EMBL" id="MVB10936.1"/>
    </source>
</evidence>
<evidence type="ECO:0000313" key="5">
    <source>
        <dbReference type="EMBL" id="QNK39446.1"/>
    </source>
</evidence>
<evidence type="ECO:0000313" key="6">
    <source>
        <dbReference type="Proteomes" id="UP000469440"/>
    </source>
</evidence>
<dbReference type="PIRSF" id="PIRSF014972">
    <property type="entry name" value="FlK"/>
    <property type="match status" value="1"/>
</dbReference>
<evidence type="ECO:0000313" key="7">
    <source>
        <dbReference type="Proteomes" id="UP000515909"/>
    </source>
</evidence>
<reference evidence="4 6" key="1">
    <citation type="submission" date="2019-09" db="EMBL/GenBank/DDBJ databases">
        <title>Genome sequence of Clostridium sp. EA1.</title>
        <authorList>
            <person name="Poehlein A."/>
            <person name="Bengelsdorf F.R."/>
            <person name="Daniel R."/>
        </authorList>
    </citation>
    <scope>NUCLEOTIDE SEQUENCE [LARGE SCALE GENOMIC DNA]</scope>
    <source>
        <strain evidence="4 6">EA1</strain>
    </source>
</reference>
<dbReference type="PANTHER" id="PTHR36934:SF1">
    <property type="entry name" value="THIOESTERASE DOMAIN-CONTAINING PROTEIN"/>
    <property type="match status" value="1"/>
</dbReference>
<dbReference type="PANTHER" id="PTHR36934">
    <property type="entry name" value="BLR0278 PROTEIN"/>
    <property type="match status" value="1"/>
</dbReference>
<dbReference type="KEGG" id="cfem:HCR03_11875"/>
<dbReference type="RefSeq" id="WP_083210080.1">
    <property type="nucleotide sequence ID" value="NZ_CP060286.1"/>
</dbReference>